<comment type="caution">
    <text evidence="2">The sequence shown here is derived from an EMBL/GenBank/DDBJ whole genome shotgun (WGS) entry which is preliminary data.</text>
</comment>
<dbReference type="AlphaFoldDB" id="A0A5S5D1B8"/>
<organism evidence="2 3">
    <name type="scientific">Blastococcus xanthinilyticus</name>
    <dbReference type="NCBI Taxonomy" id="1564164"/>
    <lineage>
        <taxon>Bacteria</taxon>
        <taxon>Bacillati</taxon>
        <taxon>Actinomycetota</taxon>
        <taxon>Actinomycetes</taxon>
        <taxon>Geodermatophilales</taxon>
        <taxon>Geodermatophilaceae</taxon>
        <taxon>Blastococcus</taxon>
    </lineage>
</organism>
<protein>
    <recommendedName>
        <fullName evidence="4">DUF2993 family protein</fullName>
    </recommendedName>
</protein>
<dbReference type="EMBL" id="VNHW01000002">
    <property type="protein sequence ID" value="TYP89565.1"/>
    <property type="molecule type" value="Genomic_DNA"/>
</dbReference>
<evidence type="ECO:0000313" key="3">
    <source>
        <dbReference type="Proteomes" id="UP000322499"/>
    </source>
</evidence>
<keyword evidence="1" id="KW-0812">Transmembrane</keyword>
<name>A0A5S5D1B8_9ACTN</name>
<dbReference type="Pfam" id="PF11209">
    <property type="entry name" value="LmeA"/>
    <property type="match status" value="1"/>
</dbReference>
<proteinExistence type="predicted"/>
<dbReference type="RefSeq" id="WP_166531668.1">
    <property type="nucleotide sequence ID" value="NZ_VNHW01000002.1"/>
</dbReference>
<evidence type="ECO:0000313" key="2">
    <source>
        <dbReference type="EMBL" id="TYP89565.1"/>
    </source>
</evidence>
<evidence type="ECO:0000256" key="1">
    <source>
        <dbReference type="SAM" id="Phobius"/>
    </source>
</evidence>
<keyword evidence="1" id="KW-1133">Transmembrane helix</keyword>
<reference evidence="2 3" key="1">
    <citation type="submission" date="2019-07" db="EMBL/GenBank/DDBJ databases">
        <title>Genomic Encyclopedia of Archaeal and Bacterial Type Strains, Phase II (KMG-II): from individual species to whole genera.</title>
        <authorList>
            <person name="Goeker M."/>
        </authorList>
    </citation>
    <scope>NUCLEOTIDE SEQUENCE [LARGE SCALE GENOMIC DNA]</scope>
    <source>
        <strain evidence="2 3">DSM 46842</strain>
    </source>
</reference>
<dbReference type="Proteomes" id="UP000322499">
    <property type="component" value="Unassembled WGS sequence"/>
</dbReference>
<dbReference type="InterPro" id="IPR021373">
    <property type="entry name" value="DUF2993"/>
</dbReference>
<keyword evidence="3" id="KW-1185">Reference proteome</keyword>
<accession>A0A5S5D1B8</accession>
<evidence type="ECO:0008006" key="4">
    <source>
        <dbReference type="Google" id="ProtNLM"/>
    </source>
</evidence>
<feature type="transmembrane region" description="Helical" evidence="1">
    <location>
        <begin position="20"/>
        <end position="37"/>
    </location>
</feature>
<sequence length="251" mass="26714">MTSLLGRIGAASRRQGRRGAAIAAGILLGIVLLLWGADLLARRAAEGLVAQALQEHTGTVEEPAVTVRGAFFLPQVLRGRYDEVEIAMEDVSSGPLRIQSVEARLGDVYLSFHDLLHGNTDRLLIAGTEAEAFLSYDDLNRYLDLSGRPLALDAADPGELQVTGSADLLGRRVEATADVELGADGGALVVEPREFGGVPGLSGVSELLLGERFSFRVPLDPLPFAQRITDVRPVDDGVLVDVAGDWVVLEP</sequence>
<gene>
    <name evidence="2" type="ORF">BD833_10238</name>
</gene>
<keyword evidence="1" id="KW-0472">Membrane</keyword>